<dbReference type="PRINTS" id="PR00032">
    <property type="entry name" value="HTHARAC"/>
</dbReference>
<comment type="caution">
    <text evidence="5">The sequence shown here is derived from an EMBL/GenBank/DDBJ whole genome shotgun (WGS) entry which is preliminary data.</text>
</comment>
<keyword evidence="3" id="KW-0804">Transcription</keyword>
<evidence type="ECO:0000256" key="1">
    <source>
        <dbReference type="ARBA" id="ARBA00023015"/>
    </source>
</evidence>
<dbReference type="Gene3D" id="1.10.10.60">
    <property type="entry name" value="Homeodomain-like"/>
    <property type="match status" value="2"/>
</dbReference>
<dbReference type="SMART" id="SM00342">
    <property type="entry name" value="HTH_ARAC"/>
    <property type="match status" value="1"/>
</dbReference>
<feature type="domain" description="HTH araC/xylS-type" evidence="4">
    <location>
        <begin position="189"/>
        <end position="286"/>
    </location>
</feature>
<evidence type="ECO:0000256" key="3">
    <source>
        <dbReference type="ARBA" id="ARBA00023163"/>
    </source>
</evidence>
<evidence type="ECO:0000313" key="5">
    <source>
        <dbReference type="EMBL" id="MBC8596619.1"/>
    </source>
</evidence>
<dbReference type="AlphaFoldDB" id="A0A926FE40"/>
<evidence type="ECO:0000256" key="2">
    <source>
        <dbReference type="ARBA" id="ARBA00023125"/>
    </source>
</evidence>
<dbReference type="InterPro" id="IPR003313">
    <property type="entry name" value="AraC-bd"/>
</dbReference>
<dbReference type="InterPro" id="IPR018060">
    <property type="entry name" value="HTH_AraC"/>
</dbReference>
<keyword evidence="1" id="KW-0805">Transcription regulation</keyword>
<dbReference type="Pfam" id="PF02311">
    <property type="entry name" value="AraC_binding"/>
    <property type="match status" value="1"/>
</dbReference>
<dbReference type="GO" id="GO:0003700">
    <property type="term" value="F:DNA-binding transcription factor activity"/>
    <property type="evidence" value="ECO:0007669"/>
    <property type="project" value="InterPro"/>
</dbReference>
<protein>
    <submittedName>
        <fullName evidence="5">Helix-turn-helix transcriptional regulator</fullName>
    </submittedName>
</protein>
<name>A0A926FE40_9FIRM</name>
<dbReference type="PROSITE" id="PS00041">
    <property type="entry name" value="HTH_ARAC_FAMILY_1"/>
    <property type="match status" value="1"/>
</dbReference>
<dbReference type="Gene3D" id="2.60.120.10">
    <property type="entry name" value="Jelly Rolls"/>
    <property type="match status" value="1"/>
</dbReference>
<dbReference type="InterPro" id="IPR037923">
    <property type="entry name" value="HTH-like"/>
</dbReference>
<dbReference type="PANTHER" id="PTHR43280:SF28">
    <property type="entry name" value="HTH-TYPE TRANSCRIPTIONAL ACTIVATOR RHAS"/>
    <property type="match status" value="1"/>
</dbReference>
<dbReference type="GO" id="GO:0043565">
    <property type="term" value="F:sequence-specific DNA binding"/>
    <property type="evidence" value="ECO:0007669"/>
    <property type="project" value="InterPro"/>
</dbReference>
<sequence length="288" mass="32731">MNIIFNKCSEAIKYSLETNGYGIFYSTVGVEESTIHIHECCEVLLCLGGGGCFLIDNRVYEVNDGDIFIINQFEPHKITFTDKTHFERYVFQIHPHYIYNNSTDLTDLSACFYTRDSVSGNRISLDENGLLYVKSLIERLKCKHNFGGEIIKNGIINEFLIFLNEKFAQKNPGAKDTEIVTNQTNKIIINTVKYINKHYAEEITLADIAGYSFVSVSYLCTLFKKTFGTTIIKYITSKRISEAKKLLKSGKSISDTAADCGFNDYANFMRTFKKAVGVSPKKYTDKKE</sequence>
<reference evidence="5" key="1">
    <citation type="submission" date="2020-08" db="EMBL/GenBank/DDBJ databases">
        <title>Genome public.</title>
        <authorList>
            <person name="Liu C."/>
            <person name="Sun Q."/>
        </authorList>
    </citation>
    <scope>NUCLEOTIDE SEQUENCE</scope>
    <source>
        <strain evidence="5">NSJ-50</strain>
    </source>
</reference>
<gene>
    <name evidence="5" type="ORF">H8706_07010</name>
</gene>
<dbReference type="PROSITE" id="PS01124">
    <property type="entry name" value="HTH_ARAC_FAMILY_2"/>
    <property type="match status" value="1"/>
</dbReference>
<dbReference type="Pfam" id="PF12833">
    <property type="entry name" value="HTH_18"/>
    <property type="match status" value="1"/>
</dbReference>
<dbReference type="InterPro" id="IPR020449">
    <property type="entry name" value="Tscrpt_reg_AraC-type_HTH"/>
</dbReference>
<dbReference type="PANTHER" id="PTHR43280">
    <property type="entry name" value="ARAC-FAMILY TRANSCRIPTIONAL REGULATOR"/>
    <property type="match status" value="1"/>
</dbReference>
<dbReference type="RefSeq" id="WP_262432062.1">
    <property type="nucleotide sequence ID" value="NZ_JACRTE010000006.1"/>
</dbReference>
<organism evidence="5 6">
    <name type="scientific">Qingrenia yutianensis</name>
    <dbReference type="NCBI Taxonomy" id="2763676"/>
    <lineage>
        <taxon>Bacteria</taxon>
        <taxon>Bacillati</taxon>
        <taxon>Bacillota</taxon>
        <taxon>Clostridia</taxon>
        <taxon>Eubacteriales</taxon>
        <taxon>Oscillospiraceae</taxon>
        <taxon>Qingrenia</taxon>
    </lineage>
</organism>
<evidence type="ECO:0000259" key="4">
    <source>
        <dbReference type="PROSITE" id="PS01124"/>
    </source>
</evidence>
<keyword evidence="2" id="KW-0238">DNA-binding</keyword>
<accession>A0A926FE40</accession>
<dbReference type="SUPFAM" id="SSF51215">
    <property type="entry name" value="Regulatory protein AraC"/>
    <property type="match status" value="1"/>
</dbReference>
<evidence type="ECO:0000313" key="6">
    <source>
        <dbReference type="Proteomes" id="UP000647416"/>
    </source>
</evidence>
<dbReference type="SUPFAM" id="SSF46689">
    <property type="entry name" value="Homeodomain-like"/>
    <property type="match status" value="2"/>
</dbReference>
<dbReference type="Proteomes" id="UP000647416">
    <property type="component" value="Unassembled WGS sequence"/>
</dbReference>
<dbReference type="InterPro" id="IPR014710">
    <property type="entry name" value="RmlC-like_jellyroll"/>
</dbReference>
<dbReference type="InterPro" id="IPR018062">
    <property type="entry name" value="HTH_AraC-typ_CS"/>
</dbReference>
<dbReference type="InterPro" id="IPR009057">
    <property type="entry name" value="Homeodomain-like_sf"/>
</dbReference>
<keyword evidence="6" id="KW-1185">Reference proteome</keyword>
<proteinExistence type="predicted"/>
<dbReference type="EMBL" id="JACRTE010000006">
    <property type="protein sequence ID" value="MBC8596619.1"/>
    <property type="molecule type" value="Genomic_DNA"/>
</dbReference>